<reference evidence="2 3" key="1">
    <citation type="journal article" date="2019" name="Sci. Rep.">
        <title>Colletotrichum shisoi sp. nov., an anthracnose pathogen of Perilla frutescens in Japan: molecular phylogenetic, morphological and genomic evidence.</title>
        <authorList>
            <person name="Gan P."/>
            <person name="Tsushima A."/>
            <person name="Hiroyama R."/>
            <person name="Narusaka M."/>
            <person name="Takano Y."/>
            <person name="Narusaka Y."/>
            <person name="Kawaradani M."/>
            <person name="Damm U."/>
            <person name="Shirasu K."/>
        </authorList>
    </citation>
    <scope>NUCLEOTIDE SEQUENCE [LARGE SCALE GENOMIC DNA]</scope>
    <source>
        <strain evidence="2 3">PG-2018a</strain>
    </source>
</reference>
<dbReference type="AlphaFoldDB" id="A0A5Q4BT18"/>
<comment type="caution">
    <text evidence="2">The sequence shown here is derived from an EMBL/GenBank/DDBJ whole genome shotgun (WGS) entry which is preliminary data.</text>
</comment>
<accession>A0A5Q4BT18</accession>
<sequence>MSSNSYRPLEKIPSPPPTPPPTLMAAYLAPERWAESLHQKVPHPERERKEEETRGDASRFERQRVDPVIHRLPVWRSPWPS</sequence>
<keyword evidence="3" id="KW-1185">Reference proteome</keyword>
<evidence type="ECO:0000256" key="1">
    <source>
        <dbReference type="SAM" id="MobiDB-lite"/>
    </source>
</evidence>
<evidence type="ECO:0000313" key="2">
    <source>
        <dbReference type="EMBL" id="TQN69806.1"/>
    </source>
</evidence>
<dbReference type="EMBL" id="PUHP01000467">
    <property type="protein sequence ID" value="TQN69806.1"/>
    <property type="molecule type" value="Genomic_DNA"/>
</dbReference>
<feature type="region of interest" description="Disordered" evidence="1">
    <location>
        <begin position="1"/>
        <end position="21"/>
    </location>
</feature>
<gene>
    <name evidence="2" type="ORF">CSHISOI_05658</name>
</gene>
<organism evidence="2 3">
    <name type="scientific">Colletotrichum shisoi</name>
    <dbReference type="NCBI Taxonomy" id="2078593"/>
    <lineage>
        <taxon>Eukaryota</taxon>
        <taxon>Fungi</taxon>
        <taxon>Dikarya</taxon>
        <taxon>Ascomycota</taxon>
        <taxon>Pezizomycotina</taxon>
        <taxon>Sordariomycetes</taxon>
        <taxon>Hypocreomycetidae</taxon>
        <taxon>Glomerellales</taxon>
        <taxon>Glomerellaceae</taxon>
        <taxon>Colletotrichum</taxon>
        <taxon>Colletotrichum destructivum species complex</taxon>
    </lineage>
</organism>
<feature type="region of interest" description="Disordered" evidence="1">
    <location>
        <begin position="34"/>
        <end position="63"/>
    </location>
</feature>
<proteinExistence type="predicted"/>
<dbReference type="Proteomes" id="UP000326340">
    <property type="component" value="Unassembled WGS sequence"/>
</dbReference>
<evidence type="ECO:0000313" key="3">
    <source>
        <dbReference type="Proteomes" id="UP000326340"/>
    </source>
</evidence>
<protein>
    <submittedName>
        <fullName evidence="2">Uncharacterized protein</fullName>
    </submittedName>
</protein>
<name>A0A5Q4BT18_9PEZI</name>